<dbReference type="SUPFAM" id="SSF55729">
    <property type="entry name" value="Acyl-CoA N-acyltransferases (Nat)"/>
    <property type="match status" value="1"/>
</dbReference>
<dbReference type="FunFam" id="3.40.630.30:FF:000043">
    <property type="entry name" value="Glucosamine 6-phosphate N-acetyltransferase"/>
    <property type="match status" value="1"/>
</dbReference>
<evidence type="ECO:0000256" key="2">
    <source>
        <dbReference type="ARBA" id="ARBA00006048"/>
    </source>
</evidence>
<dbReference type="CDD" id="cd04301">
    <property type="entry name" value="NAT_SF"/>
    <property type="match status" value="1"/>
</dbReference>
<dbReference type="GO" id="GO:0004343">
    <property type="term" value="F:glucosamine 6-phosphate N-acetyltransferase activity"/>
    <property type="evidence" value="ECO:0007669"/>
    <property type="project" value="UniProtKB-UniRule"/>
</dbReference>
<protein>
    <recommendedName>
        <fullName evidence="6">Glucosamine 6-phosphate N-acetyltransferase</fullName>
        <ecNumber evidence="6">2.3.1.4</ecNumber>
    </recommendedName>
</protein>
<evidence type="ECO:0000259" key="7">
    <source>
        <dbReference type="PROSITE" id="PS51186"/>
    </source>
</evidence>
<keyword evidence="4 6" id="KW-0012">Acyltransferase</keyword>
<evidence type="ECO:0000313" key="9">
    <source>
        <dbReference type="Proteomes" id="UP001497525"/>
    </source>
</evidence>
<dbReference type="EC" id="2.3.1.4" evidence="6"/>
<dbReference type="Proteomes" id="UP001497525">
    <property type="component" value="Unassembled WGS sequence"/>
</dbReference>
<proteinExistence type="inferred from homology"/>
<comment type="similarity">
    <text evidence="2 6">Belongs to the acetyltransferase family. GNA1 subfamily.</text>
</comment>
<dbReference type="GO" id="GO:0006048">
    <property type="term" value="P:UDP-N-acetylglucosamine biosynthetic process"/>
    <property type="evidence" value="ECO:0007669"/>
    <property type="project" value="UniProtKB-UniRule"/>
</dbReference>
<dbReference type="PANTHER" id="PTHR13355">
    <property type="entry name" value="GLUCOSAMINE 6-PHOSPHATE N-ACETYLTRANSFERASE"/>
    <property type="match status" value="1"/>
</dbReference>
<evidence type="ECO:0000256" key="5">
    <source>
        <dbReference type="ARBA" id="ARBA00048964"/>
    </source>
</evidence>
<comment type="caution">
    <text evidence="8">The sequence shown here is derived from an EMBL/GenBank/DDBJ whole genome shotgun (WGS) entry which is preliminary data.</text>
</comment>
<evidence type="ECO:0000256" key="6">
    <source>
        <dbReference type="RuleBase" id="RU365086"/>
    </source>
</evidence>
<sequence>MPCDGFGDTYLFNPKLLEAISINQIIQSNLTQKCPDFSESGCCVRPLKSGDFGYLNLLQELTEVGSVTQEEFEERFNRMAACPNTYFIILIEHKSTKQVLAAATLVAELKFIHECSKRGHIEDVVVRSNCRGKNFGKLLVEILVAIGKHQGCYKISLDCEDAKVGFYEKIGFQRKNNIMYIRFDEK</sequence>
<evidence type="ECO:0000313" key="8">
    <source>
        <dbReference type="EMBL" id="CAL5140535.1"/>
    </source>
</evidence>
<dbReference type="InterPro" id="IPR039143">
    <property type="entry name" value="GNPNAT1-like"/>
</dbReference>
<dbReference type="InterPro" id="IPR016181">
    <property type="entry name" value="Acyl_CoA_acyltransferase"/>
</dbReference>
<organism evidence="8 9">
    <name type="scientific">Calicophoron daubneyi</name>
    <name type="common">Rumen fluke</name>
    <name type="synonym">Paramphistomum daubneyi</name>
    <dbReference type="NCBI Taxonomy" id="300641"/>
    <lineage>
        <taxon>Eukaryota</taxon>
        <taxon>Metazoa</taxon>
        <taxon>Spiralia</taxon>
        <taxon>Lophotrochozoa</taxon>
        <taxon>Platyhelminthes</taxon>
        <taxon>Trematoda</taxon>
        <taxon>Digenea</taxon>
        <taxon>Plagiorchiida</taxon>
        <taxon>Pronocephalata</taxon>
        <taxon>Paramphistomoidea</taxon>
        <taxon>Paramphistomidae</taxon>
        <taxon>Calicophoron</taxon>
    </lineage>
</organism>
<dbReference type="AlphaFoldDB" id="A0AAV2U021"/>
<dbReference type="EMBL" id="CAXLJL010000734">
    <property type="protein sequence ID" value="CAL5140535.1"/>
    <property type="molecule type" value="Genomic_DNA"/>
</dbReference>
<feature type="domain" description="N-acetyltransferase" evidence="7">
    <location>
        <begin position="42"/>
        <end position="186"/>
    </location>
</feature>
<dbReference type="Pfam" id="PF00583">
    <property type="entry name" value="Acetyltransf_1"/>
    <property type="match status" value="1"/>
</dbReference>
<accession>A0AAV2U021</accession>
<evidence type="ECO:0000256" key="4">
    <source>
        <dbReference type="ARBA" id="ARBA00023315"/>
    </source>
</evidence>
<dbReference type="Gene3D" id="3.40.630.30">
    <property type="match status" value="1"/>
</dbReference>
<dbReference type="PROSITE" id="PS51186">
    <property type="entry name" value="GNAT"/>
    <property type="match status" value="1"/>
</dbReference>
<gene>
    <name evidence="8" type="ORF">CDAUBV1_LOCUS15848</name>
</gene>
<dbReference type="InterPro" id="IPR000182">
    <property type="entry name" value="GNAT_dom"/>
</dbReference>
<evidence type="ECO:0000256" key="1">
    <source>
        <dbReference type="ARBA" id="ARBA00004832"/>
    </source>
</evidence>
<comment type="pathway">
    <text evidence="1 6">Nucleotide-sugar biosynthesis; UDP-N-acetyl-alpha-D-glucosamine biosynthesis; N-acetyl-alpha-D-glucosamine 1-phosphate from alpha-D-glucosamine 6-phosphate (route I): step 1/2.</text>
</comment>
<name>A0AAV2U021_CALDB</name>
<evidence type="ECO:0000256" key="3">
    <source>
        <dbReference type="ARBA" id="ARBA00022679"/>
    </source>
</evidence>
<keyword evidence="3 6" id="KW-0808">Transferase</keyword>
<comment type="catalytic activity">
    <reaction evidence="5 6">
        <text>D-glucosamine 6-phosphate + acetyl-CoA = N-acetyl-D-glucosamine 6-phosphate + CoA + H(+)</text>
        <dbReference type="Rhea" id="RHEA:10292"/>
        <dbReference type="ChEBI" id="CHEBI:15378"/>
        <dbReference type="ChEBI" id="CHEBI:57287"/>
        <dbReference type="ChEBI" id="CHEBI:57288"/>
        <dbReference type="ChEBI" id="CHEBI:57513"/>
        <dbReference type="ChEBI" id="CHEBI:58725"/>
        <dbReference type="EC" id="2.3.1.4"/>
    </reaction>
</comment>
<dbReference type="PANTHER" id="PTHR13355:SF11">
    <property type="entry name" value="GLUCOSAMINE 6-PHOSPHATE N-ACETYLTRANSFERASE"/>
    <property type="match status" value="1"/>
</dbReference>
<reference evidence="8" key="1">
    <citation type="submission" date="2024-06" db="EMBL/GenBank/DDBJ databases">
        <authorList>
            <person name="Liu X."/>
            <person name="Lenzi L."/>
            <person name="Haldenby T S."/>
            <person name="Uol C."/>
        </authorList>
    </citation>
    <scope>NUCLEOTIDE SEQUENCE</scope>
</reference>